<evidence type="ECO:0000313" key="4">
    <source>
        <dbReference type="EMBL" id="OAE31795.1"/>
    </source>
</evidence>
<dbReference type="Proteomes" id="UP000077202">
    <property type="component" value="Unassembled WGS sequence"/>
</dbReference>
<feature type="compositionally biased region" description="Basic and acidic residues" evidence="2">
    <location>
        <begin position="277"/>
        <end position="288"/>
    </location>
</feature>
<evidence type="ECO:0000313" key="6">
    <source>
        <dbReference type="Proteomes" id="UP001162541"/>
    </source>
</evidence>
<reference evidence="4 5" key="1">
    <citation type="submission" date="2016-03" db="EMBL/GenBank/DDBJ databases">
        <title>Mechanisms controlling the formation of the plant cell surface in tip-growing cells are functionally conserved among land plants.</title>
        <authorList>
            <person name="Honkanen S."/>
            <person name="Jones V.A."/>
            <person name="Morieri G."/>
            <person name="Champion C."/>
            <person name="Hetherington A.J."/>
            <person name="Kelly S."/>
            <person name="Saint-Marcoux D."/>
            <person name="Proust H."/>
            <person name="Prescott H."/>
            <person name="Dolan L."/>
        </authorList>
    </citation>
    <scope>NUCLEOTIDE SEQUENCE [LARGE SCALE GENOMIC DNA]</scope>
    <source>
        <strain evidence="5">cv. Tak-1 and cv. Tak-2</strain>
        <tissue evidence="4">Whole gametophyte</tissue>
    </source>
</reference>
<feature type="region of interest" description="Disordered" evidence="2">
    <location>
        <begin position="340"/>
        <end position="363"/>
    </location>
</feature>
<keyword evidence="1" id="KW-0175">Coiled coil</keyword>
<protein>
    <submittedName>
        <fullName evidence="4">Uncharacterized protein</fullName>
    </submittedName>
</protein>
<evidence type="ECO:0000313" key="5">
    <source>
        <dbReference type="Proteomes" id="UP000077202"/>
    </source>
</evidence>
<feature type="region of interest" description="Disordered" evidence="2">
    <location>
        <begin position="53"/>
        <end position="86"/>
    </location>
</feature>
<feature type="region of interest" description="Disordered" evidence="2">
    <location>
        <begin position="203"/>
        <end position="288"/>
    </location>
</feature>
<proteinExistence type="predicted"/>
<dbReference type="GO" id="GO:0009507">
    <property type="term" value="C:chloroplast"/>
    <property type="evidence" value="ECO:0007669"/>
    <property type="project" value="TreeGrafter"/>
</dbReference>
<sequence>MISLYRGELHKVSGVPRQWVIPESSIPLSVFKKALLKKNDALLKELRTSSSPERLLFPNSPGPISGESGRGHVNSGEAEKAGVVPSGNCDVGIHRLEPLGEENKTLTRHAKSGESSELVAAENEEWHGRNRNKQEGNREEIEKQIVKAEVERENDDDPEKSTDARDTAAGSEVMVIDAVDQSQEMECDILAVEKTGMEIDEEFSEQGRVRVSETGETGTIVGADGESSKGTGLSDPSIERAENSADLSKNGDQTGLEARENSLPALVDSTPGANVKSPKDFSKKTEAGDVVDVKENEKNARKRKREELQAKLEKLTADKHHLVLMLKQVLSVEESKKRVTTTNASQQGLPGMSGAGDSPAVSSFGEKLGLQISGDLEEGELEYARTPSPPPRPIQSSHSSHNVLGPPPPMVTNLGRQNTLTQHISQGSSGRGGYYVQATGITPSTVGTGIAGGGALSPGAVYMGNLPSPLGPHNYSHNMALQHATLHAQKIVPVPPGHGQFSPIPPNGPPLGAGPGVAGGPPGFGGYVVPPTLHPHHPHLSQTAASSTSHIPVQQGVVSTSLLTTPRGPVGYHEMRLGGNSWIPR</sequence>
<reference evidence="6" key="3">
    <citation type="journal article" date="2020" name="Curr. Biol.">
        <title>Chromatin organization in early land plants reveals an ancestral association between H3K27me3, transposons, and constitutive heterochromatin.</title>
        <authorList>
            <person name="Montgomery S.A."/>
            <person name="Tanizawa Y."/>
            <person name="Galik B."/>
            <person name="Wang N."/>
            <person name="Ito T."/>
            <person name="Mochizuki T."/>
            <person name="Akimcheva S."/>
            <person name="Bowman J.L."/>
            <person name="Cognat V."/>
            <person name="Marechal-Drouard L."/>
            <person name="Ekker H."/>
            <person name="Hong S.F."/>
            <person name="Kohchi T."/>
            <person name="Lin S.S."/>
            <person name="Liu L.D."/>
            <person name="Nakamura Y."/>
            <person name="Valeeva L.R."/>
            <person name="Shakirov E.V."/>
            <person name="Shippen D.E."/>
            <person name="Wei W.L."/>
            <person name="Yagura M."/>
            <person name="Yamaoka S."/>
            <person name="Yamato K.T."/>
            <person name="Liu C."/>
            <person name="Berger F."/>
        </authorList>
    </citation>
    <scope>NUCLEOTIDE SEQUENCE [LARGE SCALE GENOMIC DNA]</scope>
    <source>
        <strain evidence="6">Tak-1</strain>
    </source>
</reference>
<evidence type="ECO:0000256" key="1">
    <source>
        <dbReference type="SAM" id="Coils"/>
    </source>
</evidence>
<evidence type="ECO:0000256" key="2">
    <source>
        <dbReference type="SAM" id="MobiDB-lite"/>
    </source>
</evidence>
<feature type="region of interest" description="Disordered" evidence="2">
    <location>
        <begin position="100"/>
        <end position="173"/>
    </location>
</feature>
<feature type="coiled-coil region" evidence="1">
    <location>
        <begin position="291"/>
        <end position="325"/>
    </location>
</feature>
<dbReference type="AlphaFoldDB" id="A0A176WHL9"/>
<dbReference type="EMBL" id="AP019869">
    <property type="protein sequence ID" value="BBN07764.1"/>
    <property type="molecule type" value="Genomic_DNA"/>
</dbReference>
<accession>A0A176WHL9</accession>
<feature type="compositionally biased region" description="Basic and acidic residues" evidence="2">
    <location>
        <begin position="124"/>
        <end position="151"/>
    </location>
</feature>
<reference evidence="3" key="2">
    <citation type="journal article" date="2019" name="Curr. Biol.">
        <title>Chromatin organization in early land plants reveals an ancestral association between H3K27me3, transposons, and constitutive heterochromatin.</title>
        <authorList>
            <person name="Montgomery S.A."/>
            <person name="Tanizawa Y."/>
            <person name="Galik B."/>
            <person name="Wang N."/>
            <person name="Ito T."/>
            <person name="Mochizuki T."/>
            <person name="Akimcheva S."/>
            <person name="Bowman J."/>
            <person name="Cognat V."/>
            <person name="Drouard L."/>
            <person name="Ekker H."/>
            <person name="Houng S."/>
            <person name="Kohchi T."/>
            <person name="Lin S."/>
            <person name="Liu L.D."/>
            <person name="Nakamura Y."/>
            <person name="Valeeva L.R."/>
            <person name="Shakirov E.V."/>
            <person name="Shippen D.E."/>
            <person name="Wei W."/>
            <person name="Yagura M."/>
            <person name="Yamaoka S."/>
            <person name="Yamato K.T."/>
            <person name="Liu C."/>
            <person name="Berger F."/>
        </authorList>
    </citation>
    <scope>NUCLEOTIDE SEQUENCE [LARGE SCALE GENOMIC DNA]</scope>
    <source>
        <strain evidence="3">Tak-1</strain>
    </source>
</reference>
<dbReference type="Proteomes" id="UP001162541">
    <property type="component" value="Chromosome 4"/>
</dbReference>
<evidence type="ECO:0000313" key="3">
    <source>
        <dbReference type="EMBL" id="BBN07764.1"/>
    </source>
</evidence>
<dbReference type="EMBL" id="LVLJ01000960">
    <property type="protein sequence ID" value="OAE31795.1"/>
    <property type="molecule type" value="Genomic_DNA"/>
</dbReference>
<keyword evidence="5" id="KW-1185">Reference proteome</keyword>
<gene>
    <name evidence="4" type="ORF">AXG93_1838s1050</name>
    <name evidence="3" type="ORF">Mp_4g06250</name>
</gene>
<feature type="region of interest" description="Disordered" evidence="2">
    <location>
        <begin position="382"/>
        <end position="415"/>
    </location>
</feature>
<name>A0A176WHL9_MARPO</name>
<organism evidence="4 5">
    <name type="scientific">Marchantia polymorpha subsp. ruderalis</name>
    <dbReference type="NCBI Taxonomy" id="1480154"/>
    <lineage>
        <taxon>Eukaryota</taxon>
        <taxon>Viridiplantae</taxon>
        <taxon>Streptophyta</taxon>
        <taxon>Embryophyta</taxon>
        <taxon>Marchantiophyta</taxon>
        <taxon>Marchantiopsida</taxon>
        <taxon>Marchantiidae</taxon>
        <taxon>Marchantiales</taxon>
        <taxon>Marchantiaceae</taxon>
        <taxon>Marchantia</taxon>
    </lineage>
</organism>
<dbReference type="PANTHER" id="PTHR36764">
    <property type="entry name" value="TRNA (ILE)-LYSIDINE SYNTHASE"/>
    <property type="match status" value="1"/>
</dbReference>
<dbReference type="PANTHER" id="PTHR36764:SF1">
    <property type="entry name" value="TRNA (ILE)-LYSIDINE SYNTHASE"/>
    <property type="match status" value="1"/>
</dbReference>